<dbReference type="Proteomes" id="UP000698242">
    <property type="component" value="Unassembled WGS sequence"/>
</dbReference>
<comment type="caution">
    <text evidence="2">The sequence shown here is derived from an EMBL/GenBank/DDBJ whole genome shotgun (WGS) entry which is preliminary data.</text>
</comment>
<evidence type="ECO:0000313" key="2">
    <source>
        <dbReference type="EMBL" id="KAF0676934.1"/>
    </source>
</evidence>
<dbReference type="AlphaFoldDB" id="A0A921TFZ4"/>
<feature type="transmembrane region" description="Helical" evidence="1">
    <location>
        <begin position="94"/>
        <end position="109"/>
    </location>
</feature>
<feature type="transmembrane region" description="Helical" evidence="1">
    <location>
        <begin position="72"/>
        <end position="89"/>
    </location>
</feature>
<evidence type="ECO:0000313" key="3">
    <source>
        <dbReference type="Proteomes" id="UP000698242"/>
    </source>
</evidence>
<organism evidence="2 3">
    <name type="scientific">Profundibacterium mesophilum KAUST100406-0324</name>
    <dbReference type="NCBI Taxonomy" id="1037889"/>
    <lineage>
        <taxon>Bacteria</taxon>
        <taxon>Pseudomonadati</taxon>
        <taxon>Pseudomonadota</taxon>
        <taxon>Alphaproteobacteria</taxon>
        <taxon>Rhodobacterales</taxon>
        <taxon>Roseobacteraceae</taxon>
        <taxon>Profundibacterium</taxon>
    </lineage>
</organism>
<reference evidence="2" key="1">
    <citation type="submission" date="2013-03" db="EMBL/GenBank/DDBJ databases">
        <title>Genome Sequence of the Profundibacterium mesophilum strain KAUST100406-0324T from Red Sea, a novel genus in the family Rhodobacteraceae.</title>
        <authorList>
            <person name="Essack M."/>
            <person name="Alam I."/>
            <person name="Lafi F."/>
            <person name="Alawi W."/>
            <person name="Kamanu F."/>
            <person name="Al-Suwailem A."/>
            <person name="Lee O.O."/>
            <person name="Xu Y."/>
            <person name="Bajic V."/>
            <person name="Qian P.-Y."/>
            <person name="Archer J."/>
        </authorList>
    </citation>
    <scope>NUCLEOTIDE SEQUENCE</scope>
    <source>
        <strain evidence="2">KAUST100406-0324</strain>
    </source>
</reference>
<name>A0A921TFZ4_9RHOB</name>
<evidence type="ECO:0000256" key="1">
    <source>
        <dbReference type="SAM" id="Phobius"/>
    </source>
</evidence>
<feature type="transmembrane region" description="Helical" evidence="1">
    <location>
        <begin position="212"/>
        <end position="229"/>
    </location>
</feature>
<keyword evidence="1" id="KW-0472">Membrane</keyword>
<feature type="transmembrane region" description="Helical" evidence="1">
    <location>
        <begin position="171"/>
        <end position="192"/>
    </location>
</feature>
<protein>
    <submittedName>
        <fullName evidence="2">Uncharacterized protein</fullName>
    </submittedName>
</protein>
<feature type="transmembrane region" description="Helical" evidence="1">
    <location>
        <begin position="143"/>
        <end position="162"/>
    </location>
</feature>
<feature type="transmembrane region" description="Helical" evidence="1">
    <location>
        <begin position="32"/>
        <end position="52"/>
    </location>
</feature>
<proteinExistence type="predicted"/>
<dbReference type="OrthoDB" id="7857417at2"/>
<dbReference type="RefSeq" id="WP_159964150.1">
    <property type="nucleotide sequence ID" value="NZ_APKE01000010.1"/>
</dbReference>
<keyword evidence="3" id="KW-1185">Reference proteome</keyword>
<sequence>MSAKKQSPLYEAPGRSGMRLVSEFSLPLERRLLGFVVAVDLFLIALHIVTGATLPAIPRLLNISFDFSLAETFGYGKWIAIIVLLLAAYRHRRLAILPSMAAVFTLMLLDDSLQIHERLGAERVEVLNLGATSWAKAQDIGEILVWGLMAALVLPIIAIGFVRSNAQGRRIGVVLVALIGLYAVFGGIIDVLHQPFTALPYGIQIADLLEDGGEMIVGSLILAHVAALSRHLRRAPPR</sequence>
<dbReference type="EMBL" id="APKE01000010">
    <property type="protein sequence ID" value="KAF0676934.1"/>
    <property type="molecule type" value="Genomic_DNA"/>
</dbReference>
<keyword evidence="1" id="KW-1133">Transmembrane helix</keyword>
<gene>
    <name evidence="2" type="ORF">PMES_00731</name>
</gene>
<keyword evidence="1" id="KW-0812">Transmembrane</keyword>
<accession>A0A921TFZ4</accession>